<dbReference type="SUPFAM" id="SSF56954">
    <property type="entry name" value="Outer membrane efflux proteins (OEP)"/>
    <property type="match status" value="1"/>
</dbReference>
<keyword evidence="2" id="KW-1134">Transmembrane beta strand</keyword>
<dbReference type="Gene3D" id="1.20.1600.10">
    <property type="entry name" value="Outer membrane efflux proteins (OEP)"/>
    <property type="match status" value="1"/>
</dbReference>
<dbReference type="PROSITE" id="PS51257">
    <property type="entry name" value="PROKAR_LIPOPROTEIN"/>
    <property type="match status" value="1"/>
</dbReference>
<evidence type="ECO:0000313" key="4">
    <source>
        <dbReference type="Proteomes" id="UP000619041"/>
    </source>
</evidence>
<dbReference type="EMBL" id="BMKL01000001">
    <property type="protein sequence ID" value="GGD91199.1"/>
    <property type="molecule type" value="Genomic_DNA"/>
</dbReference>
<protein>
    <submittedName>
        <fullName evidence="3">Multidrug efflux outer membrane protein OprN</fullName>
    </submittedName>
</protein>
<dbReference type="RefSeq" id="WP_188644007.1">
    <property type="nucleotide sequence ID" value="NZ_BMKL01000001.1"/>
</dbReference>
<name>A0ABQ1S5K8_9SPHN</name>
<keyword evidence="2" id="KW-0472">Membrane</keyword>
<comment type="subcellular location">
    <subcellularLocation>
        <location evidence="2">Cell membrane</location>
        <topology evidence="2">Lipid-anchor</topology>
    </subcellularLocation>
</comment>
<dbReference type="PANTHER" id="PTHR30203:SF25">
    <property type="entry name" value="OUTER MEMBRANE PROTEIN-RELATED"/>
    <property type="match status" value="1"/>
</dbReference>
<evidence type="ECO:0000256" key="1">
    <source>
        <dbReference type="ARBA" id="ARBA00007613"/>
    </source>
</evidence>
<comment type="similarity">
    <text evidence="1 2">Belongs to the outer membrane factor (OMF) (TC 1.B.17) family.</text>
</comment>
<gene>
    <name evidence="3" type="primary">oprN</name>
    <name evidence="3" type="ORF">GCM10011515_08580</name>
</gene>
<dbReference type="InterPro" id="IPR010131">
    <property type="entry name" value="MdtP/NodT-like"/>
</dbReference>
<dbReference type="PANTHER" id="PTHR30203">
    <property type="entry name" value="OUTER MEMBRANE CATION EFFLUX PROTEIN"/>
    <property type="match status" value="1"/>
</dbReference>
<comment type="caution">
    <text evidence="3">The sequence shown here is derived from an EMBL/GenBank/DDBJ whole genome shotgun (WGS) entry which is preliminary data.</text>
</comment>
<proteinExistence type="inferred from homology"/>
<keyword evidence="2" id="KW-0812">Transmembrane</keyword>
<dbReference type="NCBIfam" id="TIGR01845">
    <property type="entry name" value="outer_NodT"/>
    <property type="match status" value="1"/>
</dbReference>
<keyword evidence="2" id="KW-0449">Lipoprotein</keyword>
<reference evidence="4" key="1">
    <citation type="journal article" date="2019" name="Int. J. Syst. Evol. Microbiol.">
        <title>The Global Catalogue of Microorganisms (GCM) 10K type strain sequencing project: providing services to taxonomists for standard genome sequencing and annotation.</title>
        <authorList>
            <consortium name="The Broad Institute Genomics Platform"/>
            <consortium name="The Broad Institute Genome Sequencing Center for Infectious Disease"/>
            <person name="Wu L."/>
            <person name="Ma J."/>
        </authorList>
    </citation>
    <scope>NUCLEOTIDE SEQUENCE [LARGE SCALE GENOMIC DNA]</scope>
    <source>
        <strain evidence="4">CGMCC 1.15959</strain>
    </source>
</reference>
<accession>A0ABQ1S5K8</accession>
<keyword evidence="4" id="KW-1185">Reference proteome</keyword>
<evidence type="ECO:0000256" key="2">
    <source>
        <dbReference type="RuleBase" id="RU362097"/>
    </source>
</evidence>
<keyword evidence="2" id="KW-0564">Palmitate</keyword>
<sequence length="484" mass="52241">MRRFFILLLTTAALTGCTTVGPDYKRPELAGVSGRWITPLPPGEVDQRWWQRLDDPQLNDLMDAALATNLDIRETQARLREARANRDAAVGRSLPEVRAMGSATEQRVSENGQLPVGNIPGFDPRYSLYDVGFDASWELDFWGANRRSVEAAGARAEQASARVDDVRLQVIAEVVRSYADLRTAQQREQLLRDTAVARAETARLYGLRFRAGESSRLEAEQAQQRADAAAAAVQEPRTATAAAIYRLGLLTGRAPEAWFPALSGSKPLPATPEIVAAGVRSELLQRRPDIRAAEAELAAATADIGVATADLYPRFSLLGSIGRQARTPGDLLESASTRFSIGPSFSWPIFSFGRVRAQIRAADASADAAMARYEKAVLGALASSESAANRYANALLTLRDRAAAVGRAQAVADLAELRFRRGEDDRIQALEARAALLAEQLQLEAVRAEVVGSFVALHKELGGGLTQSSGLGELPSSHRSGLTE</sequence>
<evidence type="ECO:0000313" key="3">
    <source>
        <dbReference type="EMBL" id="GGD91199.1"/>
    </source>
</evidence>
<organism evidence="3 4">
    <name type="scientific">Tsuneonella deserti</name>
    <dbReference type="NCBI Taxonomy" id="2035528"/>
    <lineage>
        <taxon>Bacteria</taxon>
        <taxon>Pseudomonadati</taxon>
        <taxon>Pseudomonadota</taxon>
        <taxon>Alphaproteobacteria</taxon>
        <taxon>Sphingomonadales</taxon>
        <taxon>Erythrobacteraceae</taxon>
        <taxon>Tsuneonella</taxon>
    </lineage>
</organism>
<dbReference type="Proteomes" id="UP000619041">
    <property type="component" value="Unassembled WGS sequence"/>
</dbReference>
<dbReference type="Pfam" id="PF02321">
    <property type="entry name" value="OEP"/>
    <property type="match status" value="2"/>
</dbReference>
<dbReference type="InterPro" id="IPR003423">
    <property type="entry name" value="OMP_efflux"/>
</dbReference>
<dbReference type="Gene3D" id="2.20.200.10">
    <property type="entry name" value="Outer membrane efflux proteins (OEP)"/>
    <property type="match status" value="1"/>
</dbReference>